<dbReference type="RefSeq" id="XP_033455714.1">
    <property type="nucleotide sequence ID" value="XM_033600416.1"/>
</dbReference>
<dbReference type="OrthoDB" id="5396at2759"/>
<evidence type="ECO:0000313" key="2">
    <source>
        <dbReference type="Proteomes" id="UP000504637"/>
    </source>
</evidence>
<dbReference type="InterPro" id="IPR037175">
    <property type="entry name" value="KFase_sf"/>
</dbReference>
<protein>
    <recommendedName>
        <fullName evidence="4">Cyclase</fullName>
    </recommendedName>
</protein>
<reference evidence="3" key="3">
    <citation type="submission" date="2025-08" db="UniProtKB">
        <authorList>
            <consortium name="RefSeq"/>
        </authorList>
    </citation>
    <scope>IDENTIFICATION</scope>
    <source>
        <strain evidence="3">CBS 342.82</strain>
    </source>
</reference>
<dbReference type="PANTHER" id="PTHR34861:SF10">
    <property type="entry name" value="CYCLASE"/>
    <property type="match status" value="1"/>
</dbReference>
<dbReference type="SUPFAM" id="SSF102198">
    <property type="entry name" value="Putative cyclase"/>
    <property type="match status" value="1"/>
</dbReference>
<gene>
    <name evidence="3" type="ORF">K489DRAFT_300959</name>
</gene>
<reference evidence="3" key="2">
    <citation type="submission" date="2020-04" db="EMBL/GenBank/DDBJ databases">
        <authorList>
            <consortium name="NCBI Genome Project"/>
        </authorList>
    </citation>
    <scope>NUCLEOTIDE SEQUENCE</scope>
    <source>
        <strain evidence="3">CBS 342.82</strain>
    </source>
</reference>
<feature type="non-terminal residue" evidence="3">
    <location>
        <position position="1"/>
    </location>
</feature>
<organism evidence="3">
    <name type="scientific">Dissoconium aciculare CBS 342.82</name>
    <dbReference type="NCBI Taxonomy" id="1314786"/>
    <lineage>
        <taxon>Eukaryota</taxon>
        <taxon>Fungi</taxon>
        <taxon>Dikarya</taxon>
        <taxon>Ascomycota</taxon>
        <taxon>Pezizomycotina</taxon>
        <taxon>Dothideomycetes</taxon>
        <taxon>Dothideomycetidae</taxon>
        <taxon>Mycosphaerellales</taxon>
        <taxon>Dissoconiaceae</taxon>
        <taxon>Dissoconium</taxon>
    </lineage>
</organism>
<dbReference type="Pfam" id="PF04199">
    <property type="entry name" value="Cyclase"/>
    <property type="match status" value="1"/>
</dbReference>
<evidence type="ECO:0000313" key="3">
    <source>
        <dbReference type="RefSeq" id="XP_033455714.1"/>
    </source>
</evidence>
<evidence type="ECO:0008006" key="4">
    <source>
        <dbReference type="Google" id="ProtNLM"/>
    </source>
</evidence>
<dbReference type="AlphaFoldDB" id="A0A6J3LSS0"/>
<dbReference type="PANTHER" id="PTHR34861">
    <property type="match status" value="1"/>
</dbReference>
<dbReference type="GO" id="GO:0019441">
    <property type="term" value="P:L-tryptophan catabolic process to kynurenine"/>
    <property type="evidence" value="ECO:0007669"/>
    <property type="project" value="InterPro"/>
</dbReference>
<sequence>FHFPKFDQLPKVEGQPQGCCWGLFDTRTKKDEIGTLNLLTADVVRRASQEIRTGRHVQLDWCLSDNVQYPGFGRRKFEHKVLDKRASSNGKHAGFDDELTFNTQSGSQWDSLKHYAHQKSQMYYNGLSHDVAAVCDTNGIHRWCERGGIVGRGVLIDWLSWYERKHGDPPSAASRHEIPLEDLEACLRSQATVTRPGDILLVRTGYTRWHNYASPSERQRGTQGDTAAIGLQSSEAMVRWLYERHFAAVAGDTIALEAWPPEKDNDWKLHEWLLCQWGTPIGELWDLEALSKICHKEKRWTFFLTSAPLHVKGGVGSPPGAIAVF</sequence>
<accession>A0A6J3LSS0</accession>
<reference evidence="3" key="1">
    <citation type="submission" date="2020-01" db="EMBL/GenBank/DDBJ databases">
        <authorList>
            <consortium name="DOE Joint Genome Institute"/>
            <person name="Haridas S."/>
            <person name="Albert R."/>
            <person name="Binder M."/>
            <person name="Bloem J."/>
            <person name="Labutti K."/>
            <person name="Salamov A."/>
            <person name="Andreopoulos B."/>
            <person name="Baker S.E."/>
            <person name="Barry K."/>
            <person name="Bills G."/>
            <person name="Bluhm B.H."/>
            <person name="Cannon C."/>
            <person name="Castanera R."/>
            <person name="Culley D.E."/>
            <person name="Daum C."/>
            <person name="Ezra D."/>
            <person name="Gonzalez J.B."/>
            <person name="Henrissat B."/>
            <person name="Kuo A."/>
            <person name="Liang C."/>
            <person name="Lipzen A."/>
            <person name="Lutzoni F."/>
            <person name="Magnuson J."/>
            <person name="Mondo S."/>
            <person name="Nolan M."/>
            <person name="Ohm R."/>
            <person name="Pangilinan J."/>
            <person name="Park H.-J."/>
            <person name="Ramirez L."/>
            <person name="Alfaro M."/>
            <person name="Sun H."/>
            <person name="Tritt A."/>
            <person name="Yoshinaga Y."/>
            <person name="Zwiers L.-H."/>
            <person name="Turgeon B.G."/>
            <person name="Goodwin S.B."/>
            <person name="Spatafora J.W."/>
            <person name="Crous P.W."/>
            <person name="Grigoriev I.V."/>
        </authorList>
    </citation>
    <scope>NUCLEOTIDE SEQUENCE</scope>
    <source>
        <strain evidence="3">CBS 342.82</strain>
    </source>
</reference>
<proteinExistence type="inferred from homology"/>
<dbReference type="Gene3D" id="3.50.30.50">
    <property type="entry name" value="Putative cyclase"/>
    <property type="match status" value="1"/>
</dbReference>
<dbReference type="Proteomes" id="UP000504637">
    <property type="component" value="Unplaced"/>
</dbReference>
<dbReference type="InterPro" id="IPR007325">
    <property type="entry name" value="KFase/CYL"/>
</dbReference>
<evidence type="ECO:0000256" key="1">
    <source>
        <dbReference type="ARBA" id="ARBA00007865"/>
    </source>
</evidence>
<keyword evidence="2" id="KW-1185">Reference proteome</keyword>
<comment type="similarity">
    <text evidence="1">Belongs to the Cyclase 1 superfamily.</text>
</comment>
<name>A0A6J3LSS0_9PEZI</name>
<dbReference type="GeneID" id="54358216"/>
<dbReference type="GO" id="GO:0004061">
    <property type="term" value="F:arylformamidase activity"/>
    <property type="evidence" value="ECO:0007669"/>
    <property type="project" value="InterPro"/>
</dbReference>